<sequence>MMSQLLRYSLLAAALLTFVGCDAKSKHQSLGRTDSSSAAVSAPAKPAADQAAVRRQLALSQLTELDGQRYQLVSRLNQQRNNVTELEQAITRQTRALRNYEVQVNSYLLDHKMAVACIAAGAVGGSVALDRTGRFSQEAKDISGGVAVIAALYALANAKEIYQVAKVITEADANYKQAEANLAAAQSRLQQERRALNTVETNHRQLTLKINQLRRQLQA</sequence>
<evidence type="ECO:0008006" key="5">
    <source>
        <dbReference type="Google" id="ProtNLM"/>
    </source>
</evidence>
<keyword evidence="4" id="KW-1185">Reference proteome</keyword>
<evidence type="ECO:0000313" key="3">
    <source>
        <dbReference type="EMBL" id="WRQ86664.1"/>
    </source>
</evidence>
<dbReference type="EMBL" id="CP139781">
    <property type="protein sequence ID" value="WRQ86664.1"/>
    <property type="molecule type" value="Genomic_DNA"/>
</dbReference>
<keyword evidence="2" id="KW-0732">Signal</keyword>
<dbReference type="PROSITE" id="PS51257">
    <property type="entry name" value="PROKAR_LIPOPROTEIN"/>
    <property type="match status" value="1"/>
</dbReference>
<feature type="signal peptide" evidence="2">
    <location>
        <begin position="1"/>
        <end position="23"/>
    </location>
</feature>
<dbReference type="Proteomes" id="UP000738431">
    <property type="component" value="Chromosome"/>
</dbReference>
<protein>
    <recommendedName>
        <fullName evidence="5">Lipoprotein</fullName>
    </recommendedName>
</protein>
<feature type="coiled-coil region" evidence="1">
    <location>
        <begin position="168"/>
        <end position="216"/>
    </location>
</feature>
<feature type="coiled-coil region" evidence="1">
    <location>
        <begin position="76"/>
        <end position="103"/>
    </location>
</feature>
<accession>A0ABZ1C7Z8</accession>
<evidence type="ECO:0000256" key="2">
    <source>
        <dbReference type="SAM" id="SignalP"/>
    </source>
</evidence>
<dbReference type="RefSeq" id="WP_221030501.1">
    <property type="nucleotide sequence ID" value="NZ_CP139781.1"/>
</dbReference>
<gene>
    <name evidence="3" type="ORF">K1X11_017770</name>
</gene>
<organism evidence="3 4">
    <name type="scientific">Actomonas aquatica</name>
    <dbReference type="NCBI Taxonomy" id="2866162"/>
    <lineage>
        <taxon>Bacteria</taxon>
        <taxon>Pseudomonadati</taxon>
        <taxon>Verrucomicrobiota</taxon>
        <taxon>Opitutia</taxon>
        <taxon>Opitutales</taxon>
        <taxon>Opitutaceae</taxon>
        <taxon>Actomonas</taxon>
    </lineage>
</organism>
<keyword evidence="1" id="KW-0175">Coiled coil</keyword>
<evidence type="ECO:0000256" key="1">
    <source>
        <dbReference type="SAM" id="Coils"/>
    </source>
</evidence>
<feature type="chain" id="PRO_5046881814" description="Lipoprotein" evidence="2">
    <location>
        <begin position="24"/>
        <end position="219"/>
    </location>
</feature>
<proteinExistence type="predicted"/>
<evidence type="ECO:0000313" key="4">
    <source>
        <dbReference type="Proteomes" id="UP000738431"/>
    </source>
</evidence>
<reference evidence="3 4" key="1">
    <citation type="submission" date="2023-12" db="EMBL/GenBank/DDBJ databases">
        <title>Description of an unclassified Opitutus bacterium of Verrucomicrobiota.</title>
        <authorList>
            <person name="Zhang D.-F."/>
        </authorList>
    </citation>
    <scope>NUCLEOTIDE SEQUENCE [LARGE SCALE GENOMIC DNA]</scope>
    <source>
        <strain evidence="3 4">WL0086</strain>
    </source>
</reference>
<name>A0ABZ1C7Z8_9BACT</name>